<organism evidence="2 3">
    <name type="scientific">Ruoffia tabacinasalis</name>
    <dbReference type="NCBI Taxonomy" id="87458"/>
    <lineage>
        <taxon>Bacteria</taxon>
        <taxon>Bacillati</taxon>
        <taxon>Bacillota</taxon>
        <taxon>Bacilli</taxon>
        <taxon>Lactobacillales</taxon>
        <taxon>Aerococcaceae</taxon>
        <taxon>Ruoffia</taxon>
    </lineage>
</organism>
<dbReference type="Pfam" id="PF13924">
    <property type="entry name" value="Lipocalin_5"/>
    <property type="match status" value="1"/>
</dbReference>
<dbReference type="Proteomes" id="UP000306420">
    <property type="component" value="Unassembled WGS sequence"/>
</dbReference>
<reference evidence="2 3" key="1">
    <citation type="submission" date="2019-05" db="EMBL/GenBank/DDBJ databases">
        <title>The metagenome of a microbial culture collection derived from dairy environment covers the genomic content of the human microbiome.</title>
        <authorList>
            <person name="Roder T."/>
            <person name="Wuthrich D."/>
            <person name="Sattari Z."/>
            <person name="Von Ah U."/>
            <person name="Bar C."/>
            <person name="Ronchi F."/>
            <person name="Macpherson A.J."/>
            <person name="Ganal-Vonarburg S.C."/>
            <person name="Bruggmann R."/>
            <person name="Vergeres G."/>
        </authorList>
    </citation>
    <scope>NUCLEOTIDE SEQUENCE [LARGE SCALE GENOMIC DNA]</scope>
    <source>
        <strain evidence="2 3">FAM 24227</strain>
    </source>
</reference>
<feature type="domain" description="Lipocalin-like" evidence="1">
    <location>
        <begin position="12"/>
        <end position="126"/>
    </location>
</feature>
<sequence length="140" mass="15976">MKNLEEQLIGTTWSLKSFESVDQNDQVFYPLGEDATGYIVFDHTGLFSVQIMAKEALSKDAVTHYRTDVEKAMGMHGYHAYSGHFSLDEEKAVMTTSVELSLIPAYRGSKQKRSVNIEGDRLYLSNIEHPERKLVWQKKS</sequence>
<protein>
    <submittedName>
        <fullName evidence="2">Lipocalin-like domain-containing protein</fullName>
    </submittedName>
</protein>
<dbReference type="InterPro" id="IPR024311">
    <property type="entry name" value="Lipocalin-like"/>
</dbReference>
<name>A0A5R9DX37_9LACT</name>
<dbReference type="OrthoDB" id="118834at2"/>
<dbReference type="AlphaFoldDB" id="A0A5R9DX37"/>
<dbReference type="EMBL" id="VBSP01000009">
    <property type="protein sequence ID" value="TLQ41876.1"/>
    <property type="molecule type" value="Genomic_DNA"/>
</dbReference>
<dbReference type="RefSeq" id="WP_138404134.1">
    <property type="nucleotide sequence ID" value="NZ_VBSP01000009.1"/>
</dbReference>
<evidence type="ECO:0000313" key="3">
    <source>
        <dbReference type="Proteomes" id="UP000306420"/>
    </source>
</evidence>
<accession>A0A5R9DX37</accession>
<proteinExistence type="predicted"/>
<evidence type="ECO:0000259" key="1">
    <source>
        <dbReference type="Pfam" id="PF13924"/>
    </source>
</evidence>
<evidence type="ECO:0000313" key="2">
    <source>
        <dbReference type="EMBL" id="TLQ41876.1"/>
    </source>
</evidence>
<gene>
    <name evidence="2" type="ORF">FEZ33_04140</name>
</gene>
<comment type="caution">
    <text evidence="2">The sequence shown here is derived from an EMBL/GenBank/DDBJ whole genome shotgun (WGS) entry which is preliminary data.</text>
</comment>